<dbReference type="AlphaFoldDB" id="A0A1I5S7L6"/>
<dbReference type="EMBL" id="FOXC01000040">
    <property type="protein sequence ID" value="SFP66733.1"/>
    <property type="molecule type" value="Genomic_DNA"/>
</dbReference>
<dbReference type="InterPro" id="IPR001387">
    <property type="entry name" value="Cro/C1-type_HTH"/>
</dbReference>
<dbReference type="Gene3D" id="1.10.260.40">
    <property type="entry name" value="lambda repressor-like DNA-binding domains"/>
    <property type="match status" value="1"/>
</dbReference>
<evidence type="ECO:0000313" key="6">
    <source>
        <dbReference type="Proteomes" id="UP000321547"/>
    </source>
</evidence>
<dbReference type="SMART" id="SM00028">
    <property type="entry name" value="TPR"/>
    <property type="match status" value="4"/>
</dbReference>
<dbReference type="PROSITE" id="PS50005">
    <property type="entry name" value="TPR"/>
    <property type="match status" value="1"/>
</dbReference>
<proteinExistence type="predicted"/>
<dbReference type="Proteomes" id="UP000321547">
    <property type="component" value="Unassembled WGS sequence"/>
</dbReference>
<dbReference type="SUPFAM" id="SSF48452">
    <property type="entry name" value="TPR-like"/>
    <property type="match status" value="2"/>
</dbReference>
<dbReference type="EMBL" id="BJWI01000099">
    <property type="protein sequence ID" value="GEM02978.1"/>
    <property type="molecule type" value="Genomic_DNA"/>
</dbReference>
<dbReference type="Pfam" id="PF01381">
    <property type="entry name" value="HTH_3"/>
    <property type="match status" value="1"/>
</dbReference>
<dbReference type="STRING" id="306540.SAMN05421839_1403"/>
<feature type="domain" description="HTH cro/C1-type" evidence="2">
    <location>
        <begin position="7"/>
        <end position="60"/>
    </location>
</feature>
<reference evidence="3 6" key="2">
    <citation type="submission" date="2019-07" db="EMBL/GenBank/DDBJ databases">
        <title>Whole genome shotgun sequence of Halolactibacillus halophilus NBRC 100868.</title>
        <authorList>
            <person name="Hosoyama A."/>
            <person name="Uohara A."/>
            <person name="Ohji S."/>
            <person name="Ichikawa N."/>
        </authorList>
    </citation>
    <scope>NUCLEOTIDE SEQUENCE [LARGE SCALE GENOMIC DNA]</scope>
    <source>
        <strain evidence="3 6">NBRC 100868</strain>
    </source>
</reference>
<dbReference type="CDD" id="cd00093">
    <property type="entry name" value="HTH_XRE"/>
    <property type="match status" value="1"/>
</dbReference>
<name>A0A1I5S7L6_9BACI</name>
<dbReference type="SUPFAM" id="SSF47413">
    <property type="entry name" value="lambda repressor-like DNA-binding domains"/>
    <property type="match status" value="1"/>
</dbReference>
<keyword evidence="6" id="KW-1185">Reference proteome</keyword>
<dbReference type="InterPro" id="IPR011990">
    <property type="entry name" value="TPR-like_helical_dom_sf"/>
</dbReference>
<dbReference type="OrthoDB" id="252257at2"/>
<gene>
    <name evidence="3" type="primary">nprR</name>
    <name evidence="3" type="ORF">HHA03_25100</name>
    <name evidence="4" type="ORF">SAMN05421839_1403</name>
</gene>
<dbReference type="InterPro" id="IPR019734">
    <property type="entry name" value="TPR_rpt"/>
</dbReference>
<dbReference type="RefSeq" id="WP_089833433.1">
    <property type="nucleotide sequence ID" value="NZ_BJWI01000099.1"/>
</dbReference>
<evidence type="ECO:0000256" key="1">
    <source>
        <dbReference type="PROSITE-ProRule" id="PRU00339"/>
    </source>
</evidence>
<evidence type="ECO:0000259" key="2">
    <source>
        <dbReference type="PROSITE" id="PS50943"/>
    </source>
</evidence>
<feature type="repeat" description="TPR" evidence="1">
    <location>
        <begin position="265"/>
        <end position="298"/>
    </location>
</feature>
<dbReference type="Gene3D" id="1.25.40.1000">
    <property type="match status" value="1"/>
</dbReference>
<dbReference type="PROSITE" id="PS50943">
    <property type="entry name" value="HTH_CROC1"/>
    <property type="match status" value="1"/>
</dbReference>
<evidence type="ECO:0000313" key="5">
    <source>
        <dbReference type="Proteomes" id="UP000242243"/>
    </source>
</evidence>
<evidence type="ECO:0000313" key="4">
    <source>
        <dbReference type="EMBL" id="SFP66733.1"/>
    </source>
</evidence>
<dbReference type="Proteomes" id="UP000242243">
    <property type="component" value="Unassembled WGS sequence"/>
</dbReference>
<protein>
    <submittedName>
        <fullName evidence="4">Tetratricopeptide repeat-containing protein</fullName>
    </submittedName>
    <submittedName>
        <fullName evidence="3">Transcriptional regulator</fullName>
    </submittedName>
</protein>
<keyword evidence="1" id="KW-0802">TPR repeat</keyword>
<dbReference type="GO" id="GO:0003677">
    <property type="term" value="F:DNA binding"/>
    <property type="evidence" value="ECO:0007669"/>
    <property type="project" value="InterPro"/>
</dbReference>
<sequence>MSSGRQIKFHRQAKHMTQQQLATGICSIPYLSKIENNLVTPSKEIYILLAERLNLDISLSEGDKEEQVIFEKINLWNTSMIMRKDEESKKIYSELSTEIKYVDDYNVIIQYKVFLFRYFMVIAEIKCAENVFFDLQKNAPFFTKTQKYYYYKFTGIFYNIKGQLNDAIKCLNNAVNISTDLNIIDPELDYYLAIVYSRLDKIPNSIICSNKALDIYQKDFNHTRVADCCMILGINFNLIGDYDKAEYFFKKVLTLDSLTIGNNRGLVYHNLAYTSFNQKNYQEALNFINKSLELKKDNLRKIPSLHLKSLILLESEENKKTILLVDEGYDLSVKYKNKKFEYKFFMLKLRLNSSKFEQDKIDKVENEIIPYFRQQGDYHEYKSALNLVGDLYYNFRLYKSAANAYKKAIKK</sequence>
<dbReference type="Pfam" id="PF13424">
    <property type="entry name" value="TPR_12"/>
    <property type="match status" value="1"/>
</dbReference>
<dbReference type="SMART" id="SM00530">
    <property type="entry name" value="HTH_XRE"/>
    <property type="match status" value="1"/>
</dbReference>
<dbReference type="Pfam" id="PF13181">
    <property type="entry name" value="TPR_8"/>
    <property type="match status" value="1"/>
</dbReference>
<dbReference type="Gene3D" id="1.25.40.10">
    <property type="entry name" value="Tetratricopeptide repeat domain"/>
    <property type="match status" value="1"/>
</dbReference>
<accession>A0A1I5S7L6</accession>
<dbReference type="InterPro" id="IPR010982">
    <property type="entry name" value="Lambda_DNA-bd_dom_sf"/>
</dbReference>
<evidence type="ECO:0000313" key="3">
    <source>
        <dbReference type="EMBL" id="GEM02978.1"/>
    </source>
</evidence>
<reference evidence="4 5" key="1">
    <citation type="submission" date="2016-10" db="EMBL/GenBank/DDBJ databases">
        <authorList>
            <person name="de Groot N.N."/>
        </authorList>
    </citation>
    <scope>NUCLEOTIDE SEQUENCE [LARGE SCALE GENOMIC DNA]</scope>
    <source>
        <strain evidence="4 5">DSM 17073</strain>
    </source>
</reference>
<organism evidence="4 5">
    <name type="scientific">Halolactibacillus halophilus</name>
    <dbReference type="NCBI Taxonomy" id="306540"/>
    <lineage>
        <taxon>Bacteria</taxon>
        <taxon>Bacillati</taxon>
        <taxon>Bacillota</taxon>
        <taxon>Bacilli</taxon>
        <taxon>Bacillales</taxon>
        <taxon>Bacillaceae</taxon>
        <taxon>Halolactibacillus</taxon>
    </lineage>
</organism>